<dbReference type="Pfam" id="PF12329">
    <property type="entry name" value="TMF_DNA_bd"/>
    <property type="match status" value="1"/>
</dbReference>
<dbReference type="OrthoDB" id="74178at2759"/>
<evidence type="ECO:0000256" key="2">
    <source>
        <dbReference type="ARBA" id="ARBA00023034"/>
    </source>
</evidence>
<feature type="compositionally biased region" description="Basic and acidic residues" evidence="5">
    <location>
        <begin position="825"/>
        <end position="835"/>
    </location>
</feature>
<feature type="compositionally biased region" description="Polar residues" evidence="5">
    <location>
        <begin position="107"/>
        <end position="136"/>
    </location>
</feature>
<protein>
    <submittedName>
        <fullName evidence="7">CLUMA_CG006321, isoform A</fullName>
    </submittedName>
</protein>
<dbReference type="PANTHER" id="PTHR46515:SF1">
    <property type="entry name" value="TATA ELEMENT MODULATORY FACTOR"/>
    <property type="match status" value="1"/>
</dbReference>
<feature type="coiled-coil region" evidence="4">
    <location>
        <begin position="394"/>
        <end position="444"/>
    </location>
</feature>
<dbReference type="PANTHER" id="PTHR46515">
    <property type="entry name" value="TATA ELEMENT MODULATORY FACTOR TMF1"/>
    <property type="match status" value="1"/>
</dbReference>
<feature type="region of interest" description="Disordered" evidence="5">
    <location>
        <begin position="105"/>
        <end position="138"/>
    </location>
</feature>
<dbReference type="GO" id="GO:0005783">
    <property type="term" value="C:endoplasmic reticulum"/>
    <property type="evidence" value="ECO:0007669"/>
    <property type="project" value="TreeGrafter"/>
</dbReference>
<keyword evidence="2" id="KW-0333">Golgi apparatus</keyword>
<dbReference type="Pfam" id="PF12325">
    <property type="entry name" value="TMF_TATA_bd"/>
    <property type="match status" value="1"/>
</dbReference>
<sequence>MWFDSSSIANLAKNALKEAQKHIDNVLDIKEDQETESISDDCKIVKSKTMSSINENINKEEGSKEVSGWESFNENFYEDKSTSSHPVTNPPLVICDRSSESLDIISRTPSSLPSPLDQQDSNSRSILHLSGPNSGDDSVEIINKTLSIVEMSSSSQCSPERTESIEDDISNINMSPDEVSSSNPTTILPSKVILANQQDIDGTANTLSLSDNTLTNSETDSFYDPSKEELDQAAKTTTNVMDKSIESFEIQTQVSDSTHSFEEIQHPSKAKLFTDVAKCDERKESSGDELETATSSDIEIISSPNCDSSSTNSCSKISPKSDFPYQNSDLLLEDLNLDRKGHSRELSEVSVLSLISDESLGSPVETEKLLKRISELMETLEQREYKMVQMGRSNAELVEINARLTNELDGTRRNCNSLEMTNVQEEYTQRLSALEKKFQQSIRDNGSLKKQLETLKSEMSTMVNRIDYEKFTSEKDFVIEALKSEGEKLSKQILQHSNVIKKLRFKLKEDEEKLKMQSDEIAQLTEDNQKYKKTLATREEIEKSQNEGINKLTTEKRRLEKENQQLKSQNEDFREKLAVLQTSFDVLKKESSEKSDEIVKNLEVKLDNEKDKNQQIMRELSDLRLKIREIESLAIAREQKLRQENIDLKQKLEETEFRIEDQKQEASLSSIPLIKQLESLQTTLNVRSKHWESQERTLLDKLEVSEHQLSSHLETERNTKDQFTHLHLKISNLEEKLSKANLKVEQSTGQLQQKEIEFNLHENENKLKIDQLKMELSTKSNDIENLKILLTETEEKLRILREEYDKDKKKLSLNLHQDHRSFHHIEHQESQEHEQQGNSSPVPSLGSIESLHSSHPWNKDFNEPGFNSIYSSQYGGVVSSTSLMEGLQSVLKQREGEIQQLQWEINRLQTEKNFLSDEISTLTVELEKLTEEIKDYALKQEKFEEVQIHYDAVLEMFGQKVEEYEELKLDLEDLKTISHIQKTQIDDLTQKLNDIKPT</sequence>
<evidence type="ECO:0000313" key="7">
    <source>
        <dbReference type="EMBL" id="CRK92749.1"/>
    </source>
</evidence>
<evidence type="ECO:0000256" key="5">
    <source>
        <dbReference type="SAM" id="MobiDB-lite"/>
    </source>
</evidence>
<keyword evidence="8" id="KW-1185">Reference proteome</keyword>
<evidence type="ECO:0000256" key="1">
    <source>
        <dbReference type="ARBA" id="ARBA00004555"/>
    </source>
</evidence>
<organism evidence="7 8">
    <name type="scientific">Clunio marinus</name>
    <dbReference type="NCBI Taxonomy" id="568069"/>
    <lineage>
        <taxon>Eukaryota</taxon>
        <taxon>Metazoa</taxon>
        <taxon>Ecdysozoa</taxon>
        <taxon>Arthropoda</taxon>
        <taxon>Hexapoda</taxon>
        <taxon>Insecta</taxon>
        <taxon>Pterygota</taxon>
        <taxon>Neoptera</taxon>
        <taxon>Endopterygota</taxon>
        <taxon>Diptera</taxon>
        <taxon>Nematocera</taxon>
        <taxon>Chironomoidea</taxon>
        <taxon>Chironomidae</taxon>
        <taxon>Clunio</taxon>
    </lineage>
</organism>
<evidence type="ECO:0000256" key="3">
    <source>
        <dbReference type="ARBA" id="ARBA00023054"/>
    </source>
</evidence>
<feature type="coiled-coil region" evidence="4">
    <location>
        <begin position="884"/>
        <end position="974"/>
    </location>
</feature>
<feature type="compositionally biased region" description="Low complexity" evidence="5">
    <location>
        <begin position="301"/>
        <end position="316"/>
    </location>
</feature>
<dbReference type="GO" id="GO:0005794">
    <property type="term" value="C:Golgi apparatus"/>
    <property type="evidence" value="ECO:0007669"/>
    <property type="project" value="UniProtKB-SubCell"/>
</dbReference>
<dbReference type="InterPro" id="IPR052602">
    <property type="entry name" value="Growth_transcription_reg"/>
</dbReference>
<feature type="coiled-coil region" evidence="4">
    <location>
        <begin position="500"/>
        <end position="665"/>
    </location>
</feature>
<proteinExistence type="predicted"/>
<evidence type="ECO:0000256" key="4">
    <source>
        <dbReference type="SAM" id="Coils"/>
    </source>
</evidence>
<gene>
    <name evidence="7" type="ORF">CLUMA_CG006321</name>
</gene>
<comment type="subcellular location">
    <subcellularLocation>
        <location evidence="1">Golgi apparatus</location>
    </subcellularLocation>
</comment>
<feature type="region of interest" description="Disordered" evidence="5">
    <location>
        <begin position="281"/>
        <end position="316"/>
    </location>
</feature>
<dbReference type="EMBL" id="CVRI01000035">
    <property type="protein sequence ID" value="CRK92749.1"/>
    <property type="molecule type" value="Genomic_DNA"/>
</dbReference>
<dbReference type="STRING" id="568069.A0A1J1HXK0"/>
<evidence type="ECO:0000313" key="8">
    <source>
        <dbReference type="Proteomes" id="UP000183832"/>
    </source>
</evidence>
<evidence type="ECO:0000259" key="6">
    <source>
        <dbReference type="Pfam" id="PF12325"/>
    </source>
</evidence>
<feature type="coiled-coil region" evidence="4">
    <location>
        <begin position="730"/>
        <end position="810"/>
    </location>
</feature>
<dbReference type="InterPro" id="IPR022092">
    <property type="entry name" value="TMF_DNA-bd"/>
</dbReference>
<dbReference type="Proteomes" id="UP000183832">
    <property type="component" value="Unassembled WGS sequence"/>
</dbReference>
<name>A0A1J1HXK0_9DIPT</name>
<dbReference type="AlphaFoldDB" id="A0A1J1HXK0"/>
<accession>A0A1J1HXK0</accession>
<reference evidence="7 8" key="1">
    <citation type="submission" date="2015-04" db="EMBL/GenBank/DDBJ databases">
        <authorList>
            <person name="Syromyatnikov M.Y."/>
            <person name="Popov V.N."/>
        </authorList>
    </citation>
    <scope>NUCLEOTIDE SEQUENCE [LARGE SCALE GENOMIC DNA]</scope>
</reference>
<feature type="region of interest" description="Disordered" evidence="5">
    <location>
        <begin position="825"/>
        <end position="856"/>
    </location>
</feature>
<dbReference type="InterPro" id="IPR022091">
    <property type="entry name" value="TMF_TATA-bd"/>
</dbReference>
<keyword evidence="3 4" id="KW-0175">Coiled coil</keyword>
<feature type="domain" description="TATA element modulatory factor 1 TATA binding" evidence="6">
    <location>
        <begin position="878"/>
        <end position="981"/>
    </location>
</feature>